<dbReference type="SMART" id="SM00244">
    <property type="entry name" value="PHB"/>
    <property type="match status" value="1"/>
</dbReference>
<proteinExistence type="predicted"/>
<dbReference type="AlphaFoldDB" id="A0A133QK26"/>
<dbReference type="Gene3D" id="3.30.479.30">
    <property type="entry name" value="Band 7 domain"/>
    <property type="match status" value="1"/>
</dbReference>
<evidence type="ECO:0000313" key="5">
    <source>
        <dbReference type="Proteomes" id="UP000070533"/>
    </source>
</evidence>
<dbReference type="RefSeq" id="WP_060940176.1">
    <property type="nucleotide sequence ID" value="NZ_KQ957197.1"/>
</dbReference>
<dbReference type="Pfam" id="PF01145">
    <property type="entry name" value="Band_7"/>
    <property type="match status" value="1"/>
</dbReference>
<dbReference type="PANTHER" id="PTHR43446:SF1">
    <property type="entry name" value="BAND 7 DOMAIN-CONTAINING PROTEIN"/>
    <property type="match status" value="1"/>
</dbReference>
<sequence length="323" mass="35975">METKEFAFKGQAINGFVMLTIDIIVLLAAIAGIVFGIIRLDEGTDGGGFLLGSGIVLALAFILISCGFIQIEPNEARVMMFFGQYKGTFTRVGFSWVNPFIITKKLSFRARNIDAEPIKVNDKTGNPVMIGMMLVWKLKDTYKAIFEIDSETMADNNDEVKVTNKVSDLMMAFERFVRIQGDAALRHVAGQYAYDRADESDTNEQTLRDNSEEINQLLERTLDERLEMAGIEIVEARINYLAYAPEIAAVMLRRQQASAIISAREKIVEGAVSMVDMALRKLNDEQVVELDEDKKAAMVTNLMVVLCSETNTQPVVNSGTLNM</sequence>
<name>A0A133QK26_9BACT</name>
<evidence type="ECO:0000313" key="4">
    <source>
        <dbReference type="EMBL" id="KXA43230.1"/>
    </source>
</evidence>
<accession>A0A133QK26</accession>
<dbReference type="PANTHER" id="PTHR43446">
    <property type="entry name" value="MEMBRANE PROTEIN-RELATED"/>
    <property type="match status" value="1"/>
</dbReference>
<keyword evidence="2" id="KW-1133">Transmembrane helix</keyword>
<feature type="transmembrane region" description="Helical" evidence="2">
    <location>
        <begin position="50"/>
        <end position="71"/>
    </location>
</feature>
<comment type="caution">
    <text evidence="4">The sequence shown here is derived from an EMBL/GenBank/DDBJ whole genome shotgun (WGS) entry which is preliminary data.</text>
</comment>
<dbReference type="InterPro" id="IPR001107">
    <property type="entry name" value="Band_7"/>
</dbReference>
<evidence type="ECO:0000256" key="2">
    <source>
        <dbReference type="SAM" id="Phobius"/>
    </source>
</evidence>
<organism evidence="4 5">
    <name type="scientific">Prevotella corporis</name>
    <dbReference type="NCBI Taxonomy" id="28128"/>
    <lineage>
        <taxon>Bacteria</taxon>
        <taxon>Pseudomonadati</taxon>
        <taxon>Bacteroidota</taxon>
        <taxon>Bacteroidia</taxon>
        <taxon>Bacteroidales</taxon>
        <taxon>Prevotellaceae</taxon>
        <taxon>Prevotella</taxon>
    </lineage>
</organism>
<dbReference type="eggNOG" id="COG0330">
    <property type="taxonomic scope" value="Bacteria"/>
</dbReference>
<keyword evidence="2" id="KW-0812">Transmembrane</keyword>
<keyword evidence="5" id="KW-1185">Reference proteome</keyword>
<evidence type="ECO:0000259" key="3">
    <source>
        <dbReference type="SMART" id="SM00244"/>
    </source>
</evidence>
<reference evidence="5" key="1">
    <citation type="submission" date="2016-01" db="EMBL/GenBank/DDBJ databases">
        <authorList>
            <person name="Mitreva M."/>
            <person name="Pepin K.H."/>
            <person name="Mihindukulasuriya K.A."/>
            <person name="Fulton R."/>
            <person name="Fronick C."/>
            <person name="O'Laughlin M."/>
            <person name="Miner T."/>
            <person name="Herter B."/>
            <person name="Rosa B.A."/>
            <person name="Cordes M."/>
            <person name="Tomlinson C."/>
            <person name="Wollam A."/>
            <person name="Palsikar V.B."/>
            <person name="Mardis E.R."/>
            <person name="Wilson R.K."/>
        </authorList>
    </citation>
    <scope>NUCLEOTIDE SEQUENCE [LARGE SCALE GENOMIC DNA]</scope>
    <source>
        <strain evidence="5">MJR7716</strain>
    </source>
</reference>
<keyword evidence="2" id="KW-0472">Membrane</keyword>
<dbReference type="Proteomes" id="UP000070533">
    <property type="component" value="Unassembled WGS sequence"/>
</dbReference>
<dbReference type="SUPFAM" id="SSF117892">
    <property type="entry name" value="Band 7/SPFH domain"/>
    <property type="match status" value="1"/>
</dbReference>
<dbReference type="STRING" id="28128.HMPREF3226_00475"/>
<dbReference type="EMBL" id="LRQG01000019">
    <property type="protein sequence ID" value="KXA43230.1"/>
    <property type="molecule type" value="Genomic_DNA"/>
</dbReference>
<dbReference type="PATRIC" id="fig|28128.5.peg.478"/>
<dbReference type="OrthoDB" id="9813479at2"/>
<dbReference type="InterPro" id="IPR036013">
    <property type="entry name" value="Band_7/SPFH_dom_sf"/>
</dbReference>
<feature type="transmembrane region" description="Helical" evidence="2">
    <location>
        <begin position="12"/>
        <end position="38"/>
    </location>
</feature>
<comment type="subcellular location">
    <subcellularLocation>
        <location evidence="1">Membrane</location>
        <topology evidence="1">Single-pass membrane protein</topology>
    </subcellularLocation>
</comment>
<feature type="domain" description="Band 7" evidence="3">
    <location>
        <begin position="66"/>
        <end position="255"/>
    </location>
</feature>
<gene>
    <name evidence="4" type="ORF">HMPREF3226_00475</name>
</gene>
<evidence type="ECO:0000256" key="1">
    <source>
        <dbReference type="ARBA" id="ARBA00004167"/>
    </source>
</evidence>
<dbReference type="GO" id="GO:0016020">
    <property type="term" value="C:membrane"/>
    <property type="evidence" value="ECO:0007669"/>
    <property type="project" value="UniProtKB-SubCell"/>
</dbReference>
<protein>
    <submittedName>
        <fullName evidence="4">SPFH/Band 7/PHB domain protein</fullName>
    </submittedName>
</protein>
<dbReference type="CDD" id="cd03402">
    <property type="entry name" value="SPFH_like_u2"/>
    <property type="match status" value="1"/>
</dbReference>